<accession>A0A820S3U9</accession>
<dbReference type="Gene3D" id="2.120.10.30">
    <property type="entry name" value="TolB, C-terminal domain"/>
    <property type="match status" value="1"/>
</dbReference>
<sequence>QTICPNMTWSPDGITIAGSSLVDGISVDLSGNIYIVDIGNARVTKWIPGATSGIVGA</sequence>
<evidence type="ECO:0000313" key="2">
    <source>
        <dbReference type="Proteomes" id="UP000663868"/>
    </source>
</evidence>
<dbReference type="AlphaFoldDB" id="A0A820S3U9"/>
<feature type="non-terminal residue" evidence="1">
    <location>
        <position position="1"/>
    </location>
</feature>
<dbReference type="Proteomes" id="UP000663868">
    <property type="component" value="Unassembled WGS sequence"/>
</dbReference>
<comment type="caution">
    <text evidence="1">The sequence shown here is derived from an EMBL/GenBank/DDBJ whole genome shotgun (WGS) entry which is preliminary data.</text>
</comment>
<name>A0A820S3U9_9BILA</name>
<gene>
    <name evidence="1" type="ORF">KXQ929_LOCUS54024</name>
</gene>
<organism evidence="1 2">
    <name type="scientific">Adineta steineri</name>
    <dbReference type="NCBI Taxonomy" id="433720"/>
    <lineage>
        <taxon>Eukaryota</taxon>
        <taxon>Metazoa</taxon>
        <taxon>Spiralia</taxon>
        <taxon>Gnathifera</taxon>
        <taxon>Rotifera</taxon>
        <taxon>Eurotatoria</taxon>
        <taxon>Bdelloidea</taxon>
        <taxon>Adinetida</taxon>
        <taxon>Adinetidae</taxon>
        <taxon>Adineta</taxon>
    </lineage>
</organism>
<dbReference type="InterPro" id="IPR011042">
    <property type="entry name" value="6-blade_b-propeller_TolB-like"/>
</dbReference>
<feature type="non-terminal residue" evidence="1">
    <location>
        <position position="57"/>
    </location>
</feature>
<proteinExistence type="predicted"/>
<reference evidence="1" key="1">
    <citation type="submission" date="2021-02" db="EMBL/GenBank/DDBJ databases">
        <authorList>
            <person name="Nowell W R."/>
        </authorList>
    </citation>
    <scope>NUCLEOTIDE SEQUENCE</scope>
</reference>
<evidence type="ECO:0000313" key="1">
    <source>
        <dbReference type="EMBL" id="CAF4452237.1"/>
    </source>
</evidence>
<protein>
    <submittedName>
        <fullName evidence="1">Uncharacterized protein</fullName>
    </submittedName>
</protein>
<dbReference type="EMBL" id="CAJOBB010031635">
    <property type="protein sequence ID" value="CAF4452237.1"/>
    <property type="molecule type" value="Genomic_DNA"/>
</dbReference>